<feature type="binding site" evidence="1">
    <location>
        <position position="57"/>
    </location>
    <ligand>
        <name>substrate</name>
    </ligand>
</feature>
<reference evidence="2" key="1">
    <citation type="journal article" date="2013" name="Sci. Rep.">
        <title>Metagenomics uncovers a new group of low GC and ultra-small marine Actinobacteria.</title>
        <authorList>
            <person name="Ghai R."/>
            <person name="Mizuno C.M."/>
            <person name="Picazo A."/>
            <person name="Camacho A."/>
            <person name="Rodriguez-Valera F."/>
        </authorList>
    </citation>
    <scope>NUCLEOTIDE SEQUENCE</scope>
</reference>
<dbReference type="PANTHER" id="PTHR48100">
    <property type="entry name" value="BROAD-SPECIFICITY PHOSPHATASE YOR283W-RELATED"/>
    <property type="match status" value="1"/>
</dbReference>
<accession>S5DLD4</accession>
<name>S5DLD4_9ACTN</name>
<dbReference type="InterPro" id="IPR029033">
    <property type="entry name" value="His_PPase_superfam"/>
</dbReference>
<dbReference type="AlphaFoldDB" id="S5DLD4"/>
<dbReference type="GO" id="GO:0016791">
    <property type="term" value="F:phosphatase activity"/>
    <property type="evidence" value="ECO:0007669"/>
    <property type="project" value="TreeGrafter"/>
</dbReference>
<organism evidence="2">
    <name type="scientific">Candidatus Actinomarina minuta</name>
    <dbReference type="NCBI Taxonomy" id="1389454"/>
    <lineage>
        <taxon>Bacteria</taxon>
        <taxon>Bacillati</taxon>
        <taxon>Actinomycetota</taxon>
        <taxon>Actinomycetes</taxon>
        <taxon>Candidatus Actinomarinidae</taxon>
        <taxon>Candidatus Actinomarinales</taxon>
        <taxon>Candidatus Actinomarineae</taxon>
        <taxon>Candidatus Actinomarinaceae</taxon>
        <taxon>Candidatus Actinomarina</taxon>
    </lineage>
</organism>
<dbReference type="InterPro" id="IPR050275">
    <property type="entry name" value="PGM_Phosphatase"/>
</dbReference>
<dbReference type="EMBL" id="KC811139">
    <property type="protein sequence ID" value="AGQ19669.1"/>
    <property type="molecule type" value="Genomic_DNA"/>
</dbReference>
<dbReference type="PANTHER" id="PTHR48100:SF1">
    <property type="entry name" value="HISTIDINE PHOSPHATASE FAMILY PROTEIN-RELATED"/>
    <property type="match status" value="1"/>
</dbReference>
<evidence type="ECO:0000256" key="1">
    <source>
        <dbReference type="PIRSR" id="PIRSR613078-2"/>
    </source>
</evidence>
<dbReference type="InterPro" id="IPR013078">
    <property type="entry name" value="His_Pase_superF_clade-1"/>
</dbReference>
<sequence length="182" mass="21638">MNIFLRHGEVKNPKDILYYNIPGYELSEKGIKQAEHIAEKLKKDFKIEKIISSPLLRARQTSQIVNKILKKEVTFIDEITEWGGILNWIGNTTFEIQQSKEFEIYINDPTELNTDESFFDTFKRVNKLYENNKNVLFVTHQDTIRSFMFYKLESDNFNMDKPSHCDLQYIEKNDLKKYINPV</sequence>
<protein>
    <submittedName>
        <fullName evidence="2">Broad specificity phosphatase PhoE</fullName>
    </submittedName>
</protein>
<dbReference type="CDD" id="cd07067">
    <property type="entry name" value="HP_PGM_like"/>
    <property type="match status" value="1"/>
</dbReference>
<dbReference type="SMART" id="SM00855">
    <property type="entry name" value="PGAM"/>
    <property type="match status" value="1"/>
</dbReference>
<dbReference type="SUPFAM" id="SSF53254">
    <property type="entry name" value="Phosphoglycerate mutase-like"/>
    <property type="match status" value="1"/>
</dbReference>
<proteinExistence type="predicted"/>
<dbReference type="Gene3D" id="3.40.50.1240">
    <property type="entry name" value="Phosphoglycerate mutase-like"/>
    <property type="match status" value="1"/>
</dbReference>
<evidence type="ECO:0000313" key="2">
    <source>
        <dbReference type="EMBL" id="AGQ19669.1"/>
    </source>
</evidence>
<dbReference type="GO" id="GO:0005737">
    <property type="term" value="C:cytoplasm"/>
    <property type="evidence" value="ECO:0007669"/>
    <property type="project" value="TreeGrafter"/>
</dbReference>
<dbReference type="Pfam" id="PF00300">
    <property type="entry name" value="His_Phos_1"/>
    <property type="match status" value="1"/>
</dbReference>